<evidence type="ECO:0000313" key="5">
    <source>
        <dbReference type="Proteomes" id="UP001642900"/>
    </source>
</evidence>
<dbReference type="InterPro" id="IPR012327">
    <property type="entry name" value="MeTrfase_D12"/>
</dbReference>
<keyword evidence="3" id="KW-0949">S-adenosyl-L-methionine</keyword>
<accession>A0A6G4W805</accession>
<proteinExistence type="predicted"/>
<evidence type="ECO:0000313" key="4">
    <source>
        <dbReference type="EMBL" id="NGO50458.1"/>
    </source>
</evidence>
<dbReference type="Pfam" id="PF02086">
    <property type="entry name" value="MethyltransfD12"/>
    <property type="match status" value="1"/>
</dbReference>
<dbReference type="RefSeq" id="WP_165023977.1">
    <property type="nucleotide sequence ID" value="NZ_JAAKZF010000003.1"/>
</dbReference>
<keyword evidence="5" id="KW-1185">Reference proteome</keyword>
<comment type="caution">
    <text evidence="4">The sequence shown here is derived from an EMBL/GenBank/DDBJ whole genome shotgun (WGS) entry which is preliminary data.</text>
</comment>
<dbReference type="Proteomes" id="UP001642900">
    <property type="component" value="Unassembled WGS sequence"/>
</dbReference>
<evidence type="ECO:0000256" key="1">
    <source>
        <dbReference type="ARBA" id="ARBA00022603"/>
    </source>
</evidence>
<dbReference type="EMBL" id="JAAKZF010000003">
    <property type="protein sequence ID" value="NGO50458.1"/>
    <property type="molecule type" value="Genomic_DNA"/>
</dbReference>
<dbReference type="GO" id="GO:0043565">
    <property type="term" value="F:sequence-specific DNA binding"/>
    <property type="evidence" value="ECO:0007669"/>
    <property type="project" value="TreeGrafter"/>
</dbReference>
<name>A0A6G4W805_9HYPH</name>
<dbReference type="AlphaFoldDB" id="A0A6G4W805"/>
<dbReference type="GO" id="GO:0006298">
    <property type="term" value="P:mismatch repair"/>
    <property type="evidence" value="ECO:0007669"/>
    <property type="project" value="TreeGrafter"/>
</dbReference>
<organism evidence="4 5">
    <name type="scientific">Allomesorhizobium camelthorni</name>
    <dbReference type="NCBI Taxonomy" id="475069"/>
    <lineage>
        <taxon>Bacteria</taxon>
        <taxon>Pseudomonadati</taxon>
        <taxon>Pseudomonadota</taxon>
        <taxon>Alphaproteobacteria</taxon>
        <taxon>Hyphomicrobiales</taxon>
        <taxon>Phyllobacteriaceae</taxon>
        <taxon>Allomesorhizobium</taxon>
    </lineage>
</organism>
<keyword evidence="2" id="KW-0808">Transferase</keyword>
<keyword evidence="1 4" id="KW-0489">Methyltransferase</keyword>
<dbReference type="GO" id="GO:0032259">
    <property type="term" value="P:methylation"/>
    <property type="evidence" value="ECO:0007669"/>
    <property type="project" value="UniProtKB-KW"/>
</dbReference>
<dbReference type="Gene3D" id="3.40.50.150">
    <property type="entry name" value="Vaccinia Virus protein VP39"/>
    <property type="match status" value="2"/>
</dbReference>
<protein>
    <submittedName>
        <fullName evidence="4">DNA adenine methylase</fullName>
    </submittedName>
</protein>
<dbReference type="GO" id="GO:0009007">
    <property type="term" value="F:site-specific DNA-methyltransferase (adenine-specific) activity"/>
    <property type="evidence" value="ECO:0007669"/>
    <property type="project" value="UniProtKB-EC"/>
</dbReference>
<evidence type="ECO:0000256" key="2">
    <source>
        <dbReference type="ARBA" id="ARBA00022679"/>
    </source>
</evidence>
<sequence length="294" mass="32620">MRAPSRPVLRWHGGKWLLAPWIISHFPPHRIYVEPFGGAASVLLRKPSAYAEVYNDLDGDVVNLFRVLQDPAGGGRLMQLLELTPFARAEFELGWDPTDDAVERARRLIIRAFMGFGSNAHSDIGRGHRTTGFRANSSRSGTTPAHDWAGYPETLEAVVRRFRGVTIENRPALAVMAAHDRTDTLHYVDPPYVHATRNRKNPYDAKHQYRHEMSDADHAAMLEALRALAGMVVLSGYPHPLYDDALAGWTRFEREALADGARPRTEVLWLNPACAAALEVRAAGQGTPLFGAVA</sequence>
<gene>
    <name evidence="4" type="ORF">G6N73_04555</name>
</gene>
<reference evidence="4 5" key="1">
    <citation type="submission" date="2020-02" db="EMBL/GenBank/DDBJ databases">
        <title>Genome sequence of strain CCNWXJ40-4.</title>
        <authorList>
            <person name="Gao J."/>
            <person name="Sun J."/>
        </authorList>
    </citation>
    <scope>NUCLEOTIDE SEQUENCE [LARGE SCALE GENOMIC DNA]</scope>
    <source>
        <strain evidence="4 5">CCNWXJ 40-4</strain>
    </source>
</reference>
<dbReference type="PRINTS" id="PR00505">
    <property type="entry name" value="D12N6MTFRASE"/>
</dbReference>
<dbReference type="SUPFAM" id="SSF53335">
    <property type="entry name" value="S-adenosyl-L-methionine-dependent methyltransferases"/>
    <property type="match status" value="1"/>
</dbReference>
<dbReference type="InterPro" id="IPR029063">
    <property type="entry name" value="SAM-dependent_MTases_sf"/>
</dbReference>
<dbReference type="GO" id="GO:0009307">
    <property type="term" value="P:DNA restriction-modification system"/>
    <property type="evidence" value="ECO:0007669"/>
    <property type="project" value="InterPro"/>
</dbReference>
<dbReference type="GO" id="GO:1904047">
    <property type="term" value="F:S-adenosyl-L-methionine binding"/>
    <property type="evidence" value="ECO:0007669"/>
    <property type="project" value="TreeGrafter"/>
</dbReference>
<evidence type="ECO:0000256" key="3">
    <source>
        <dbReference type="ARBA" id="ARBA00022691"/>
    </source>
</evidence>
<dbReference type="PANTHER" id="PTHR30481">
    <property type="entry name" value="DNA ADENINE METHYLASE"/>
    <property type="match status" value="1"/>
</dbReference>
<dbReference type="PANTHER" id="PTHR30481:SF4">
    <property type="entry name" value="SITE-SPECIFIC DNA-METHYLTRANSFERASE (ADENINE-SPECIFIC)"/>
    <property type="match status" value="1"/>
</dbReference>